<dbReference type="AlphaFoldDB" id="W9IK69"/>
<evidence type="ECO:0000313" key="2">
    <source>
        <dbReference type="EMBL" id="EWY95002.1"/>
    </source>
</evidence>
<gene>
    <name evidence="2" type="ORF">FOYG_04137</name>
</gene>
<dbReference type="PROSITE" id="PS00028">
    <property type="entry name" value="ZINC_FINGER_C2H2_1"/>
    <property type="match status" value="1"/>
</dbReference>
<sequence length="799" mass="88704">MDATSPSFPNSIIAIDGLLASLIYLDDTRSSATHVPNAELRDMARWQAILDFRIEVEQYWDALTNITQTEDLPGLDSLLKAFPTPVHLYEAAIFTFRNTLTGPEPDSLENIFAICSLSYVASICSRRTGKPDIDNIFRDINIWRDSIGDPQHRQLFNDLIQRLWGVSAVITTSPFQTEKPLHSASQYFNGPYCLLPQSATMQDISLFGDFPDPFWGGLLDVPGSLPGPDFQMTGTTEGTYPTVFDPTELQPSTGDLRQSAVMNILTSFLANCGDLMDILSGHGATVKGPHSDVSKEVQNFARALRRHDSFEELSAHGILAIVDRFVGLNYFQSIEEIRDYIIIVAKEILPSGKPFAEVCKSVYLPTDMTKMRPVGRPQHADRPLDRKLPYKDAISAIDGLLACLISLDKTGSEVADPFVCNLCQQIDRYWERLRQIASTQTTPSLTTLFNSFNSSTQLYEVAIFTFRNVLVGAKPDSLNAIFSLCSLSYIASCCMRNHDSFRDDEVWRDAIRDPQERKIFSDLVGVVWPQVSPTTDDTLNSQTPTVIRLSASDHHPPTQSLAFEFNFTQEESLFSDSSNPFWDFDKTPDSPAAIGIENSQPTSSSLQDLQGSAIVSNLICFLTECGDLLHVFSGRGVTTKDLYSCIAFTQGGSEAKRLVSSCVQRLKSDVASQNHCAVAIISIVERFVALGYLQTPEELRKYMLCVGRRVVLEDEAFAAFCQSVCESTATVTRPPTPPRGGGRRRGPRLIPGREISCDVCGQLFSRTYNKNRHIEAKHPRFQLSPDADGLIQCSVRLTA</sequence>
<evidence type="ECO:0000313" key="3">
    <source>
        <dbReference type="Proteomes" id="UP000030753"/>
    </source>
</evidence>
<dbReference type="EMBL" id="JH717841">
    <property type="protein sequence ID" value="EWY95002.1"/>
    <property type="molecule type" value="Genomic_DNA"/>
</dbReference>
<dbReference type="OrthoDB" id="5100145at2759"/>
<feature type="domain" description="C2H2-type" evidence="1">
    <location>
        <begin position="757"/>
        <end position="778"/>
    </location>
</feature>
<name>W9IK69_FUSOX</name>
<proteinExistence type="predicted"/>
<accession>W9IK69</accession>
<organism evidence="2 3">
    <name type="scientific">Fusarium oxysporum NRRL 32931</name>
    <dbReference type="NCBI Taxonomy" id="660029"/>
    <lineage>
        <taxon>Eukaryota</taxon>
        <taxon>Fungi</taxon>
        <taxon>Dikarya</taxon>
        <taxon>Ascomycota</taxon>
        <taxon>Pezizomycotina</taxon>
        <taxon>Sordariomycetes</taxon>
        <taxon>Hypocreomycetidae</taxon>
        <taxon>Hypocreales</taxon>
        <taxon>Nectriaceae</taxon>
        <taxon>Fusarium</taxon>
        <taxon>Fusarium oxysporum species complex</taxon>
    </lineage>
</organism>
<dbReference type="InterPro" id="IPR013087">
    <property type="entry name" value="Znf_C2H2_type"/>
</dbReference>
<evidence type="ECO:0000259" key="1">
    <source>
        <dbReference type="PROSITE" id="PS00028"/>
    </source>
</evidence>
<reference evidence="2 3" key="1">
    <citation type="submission" date="2011-06" db="EMBL/GenBank/DDBJ databases">
        <title>The Genome Sequence of Fusarium oxysporum FOSC 3-a.</title>
        <authorList>
            <consortium name="The Broad Institute Genome Sequencing Platform"/>
            <person name="Ma L.-J."/>
            <person name="Gale L.R."/>
            <person name="Schwartz D.C."/>
            <person name="Zhou S."/>
            <person name="Corby-Kistler H."/>
            <person name="Young S.K."/>
            <person name="Zeng Q."/>
            <person name="Gargeya S."/>
            <person name="Fitzgerald M."/>
            <person name="Haas B."/>
            <person name="Abouelleil A."/>
            <person name="Alvarado L."/>
            <person name="Arachchi H.M."/>
            <person name="Berlin A."/>
            <person name="Brown A."/>
            <person name="Chapman S.B."/>
            <person name="Chen Z."/>
            <person name="Dunbar C."/>
            <person name="Freedman E."/>
            <person name="Gearin G."/>
            <person name="Gellesch M."/>
            <person name="Goldberg J."/>
            <person name="Griggs A."/>
            <person name="Gujja S."/>
            <person name="Heiman D."/>
            <person name="Howarth C."/>
            <person name="Larson L."/>
            <person name="Lui A."/>
            <person name="MacDonald P.J.P."/>
            <person name="Mehta T."/>
            <person name="Montmayeur A."/>
            <person name="Murphy C."/>
            <person name="Neiman D."/>
            <person name="Pearson M."/>
            <person name="Priest M."/>
            <person name="Roberts A."/>
            <person name="Saif S."/>
            <person name="Shea T."/>
            <person name="Shenoy N."/>
            <person name="Sisk P."/>
            <person name="Stolte C."/>
            <person name="Sykes S."/>
            <person name="Wortman J."/>
            <person name="Nusbaum C."/>
            <person name="Birren B."/>
        </authorList>
    </citation>
    <scope>NUCLEOTIDE SEQUENCE [LARGE SCALE GENOMIC DNA]</scope>
    <source>
        <strain evidence="3">FOSC 3-a</strain>
    </source>
</reference>
<dbReference type="HOGENOM" id="CLU_351969_0_0_1"/>
<protein>
    <recommendedName>
        <fullName evidence="1">C2H2-type domain-containing protein</fullName>
    </recommendedName>
</protein>
<dbReference type="Proteomes" id="UP000030753">
    <property type="component" value="Unassembled WGS sequence"/>
</dbReference>